<evidence type="ECO:0000313" key="2">
    <source>
        <dbReference type="Proteomes" id="UP000020218"/>
    </source>
</evidence>
<sequence length="107" mass="11160">MASRNQPPMLPASQNTCTIPAGIFARTQGAMLMGEAFGPMRSFAHPPQKAGERKPPIWTARVRVNSFDSALLGMGDMAREAAGDAAADSVVPGGATIMKSLKGLFGN</sequence>
<dbReference type="Proteomes" id="UP000020218">
    <property type="component" value="Unassembled WGS sequence"/>
</dbReference>
<evidence type="ECO:0000313" key="1">
    <source>
        <dbReference type="EMBL" id="EXI66845.1"/>
    </source>
</evidence>
<keyword evidence="2" id="KW-1185">Reference proteome</keyword>
<accession>A0A011NQQ2</accession>
<proteinExistence type="predicted"/>
<comment type="caution">
    <text evidence="1">The sequence shown here is derived from an EMBL/GenBank/DDBJ whole genome shotgun (WGS) entry which is preliminary data.</text>
</comment>
<dbReference type="STRING" id="1454001.AW08_02432"/>
<dbReference type="AlphaFoldDB" id="A0A011NQQ2"/>
<name>A0A011NQQ2_9PROT</name>
<dbReference type="EMBL" id="JFAX01000013">
    <property type="protein sequence ID" value="EXI66845.1"/>
    <property type="molecule type" value="Genomic_DNA"/>
</dbReference>
<dbReference type="PATRIC" id="fig|1454001.3.peg.2475"/>
<organism evidence="1 2">
    <name type="scientific">Candidatus Accumulibacter adjunctus</name>
    <dbReference type="NCBI Taxonomy" id="1454001"/>
    <lineage>
        <taxon>Bacteria</taxon>
        <taxon>Pseudomonadati</taxon>
        <taxon>Pseudomonadota</taxon>
        <taxon>Betaproteobacteria</taxon>
        <taxon>Candidatus Accumulibacter</taxon>
    </lineage>
</organism>
<protein>
    <submittedName>
        <fullName evidence="1">Uncharacterized protein</fullName>
    </submittedName>
</protein>
<gene>
    <name evidence="1" type="ORF">AW08_02432</name>
</gene>
<reference evidence="1" key="1">
    <citation type="submission" date="2014-02" db="EMBL/GenBank/DDBJ databases">
        <title>Expanding our view of genomic diversity in Candidatus Accumulibacter clades.</title>
        <authorList>
            <person name="Skennerton C.T."/>
            <person name="Barr J.J."/>
            <person name="Slater F.R."/>
            <person name="Bond P.L."/>
            <person name="Tyson G.W."/>
        </authorList>
    </citation>
    <scope>NUCLEOTIDE SEQUENCE [LARGE SCALE GENOMIC DNA]</scope>
</reference>